<evidence type="ECO:0000256" key="2">
    <source>
        <dbReference type="SAM" id="Phobius"/>
    </source>
</evidence>
<keyword evidence="2" id="KW-0812">Transmembrane</keyword>
<keyword evidence="2" id="KW-1133">Transmembrane helix</keyword>
<organism evidence="4 5">
    <name type="scientific">Colletotrichum chrysophilum</name>
    <dbReference type="NCBI Taxonomy" id="1836956"/>
    <lineage>
        <taxon>Eukaryota</taxon>
        <taxon>Fungi</taxon>
        <taxon>Dikarya</taxon>
        <taxon>Ascomycota</taxon>
        <taxon>Pezizomycotina</taxon>
        <taxon>Sordariomycetes</taxon>
        <taxon>Hypocreomycetidae</taxon>
        <taxon>Glomerellales</taxon>
        <taxon>Glomerellaceae</taxon>
        <taxon>Colletotrichum</taxon>
        <taxon>Colletotrichum gloeosporioides species complex</taxon>
    </lineage>
</organism>
<dbReference type="Pfam" id="PF22917">
    <property type="entry name" value="PRISE"/>
    <property type="match status" value="1"/>
</dbReference>
<feature type="domain" description="PRISE-like Rossmann-fold" evidence="3">
    <location>
        <begin position="721"/>
        <end position="942"/>
    </location>
</feature>
<feature type="transmembrane region" description="Helical" evidence="2">
    <location>
        <begin position="165"/>
        <end position="186"/>
    </location>
</feature>
<feature type="transmembrane region" description="Helical" evidence="2">
    <location>
        <begin position="228"/>
        <end position="252"/>
    </location>
</feature>
<feature type="region of interest" description="Disordered" evidence="1">
    <location>
        <begin position="70"/>
        <end position="99"/>
    </location>
</feature>
<dbReference type="Proteomes" id="UP001243330">
    <property type="component" value="Unassembled WGS sequence"/>
</dbReference>
<dbReference type="CDD" id="cd08948">
    <property type="entry name" value="5beta-POR_like_SDR_a"/>
    <property type="match status" value="1"/>
</dbReference>
<dbReference type="EMBL" id="JAQOWY010000107">
    <property type="protein sequence ID" value="KAK1850960.1"/>
    <property type="molecule type" value="Genomic_DNA"/>
</dbReference>
<evidence type="ECO:0000313" key="4">
    <source>
        <dbReference type="EMBL" id="KAK1850960.1"/>
    </source>
</evidence>
<dbReference type="InterPro" id="IPR055222">
    <property type="entry name" value="PRISE-like_Rossmann-fold"/>
</dbReference>
<dbReference type="SUPFAM" id="SSF51735">
    <property type="entry name" value="NAD(P)-binding Rossmann-fold domains"/>
    <property type="match status" value="1"/>
</dbReference>
<evidence type="ECO:0000256" key="1">
    <source>
        <dbReference type="SAM" id="MobiDB-lite"/>
    </source>
</evidence>
<dbReference type="PANTHER" id="PTHR32487:SF0">
    <property type="entry name" value="3-OXO-DELTA(4,5)-STEROID 5-BETA-REDUCTASE"/>
    <property type="match status" value="1"/>
</dbReference>
<dbReference type="AlphaFoldDB" id="A0AAD9AQT4"/>
<dbReference type="InterPro" id="IPR036291">
    <property type="entry name" value="NAD(P)-bd_dom_sf"/>
</dbReference>
<keyword evidence="2" id="KW-0472">Membrane</keyword>
<sequence length="1081" mass="119748">MLVRTARQKLAQLQHIAGGPLHSTSAQRRSCPLECEKDQKAAKLVTELAGDWNGWVEPFPVEYSSLRRDVSDEDRNSAEKPSAASPSGPPQHDGHHQYPYTGSTADRMFSFKDFKFLKIYIVCISVYVAAAIAAVIWTYQGPEVNGGYTRSRVFRTPDELKVNQLYSGLALSALLAPAGMLVQWIMHDFRHLRLFALTAQRHVSLADLDKIGDDSSAWTLRILGKYSWWYAVMQAALIVIRTSIVPVGTLMLTTGVFVENRPGFDVVGLPILPSDDSSVRRLANAMGWDGNGTFAQTLNDNDNFLAQTVYTFVGNIVSQSALVDVFSGVIGPIPTHNLTFNSNTTYNGLLLYHWDANCEAALDVPYTTSLNGSNATYTFTMPDSSTQSINVSVQKRESQSLRLWNSRANTSINGVPISGTTYFISAGPSSALNSKALTESNDTSLTQTKEGHWISRSRCTPEFRWEVGSCMFNGTLMTNCEGKPNTNTTALDTDALDKLADYMTAIPWWISNEQLQIIDKTLDTLYAIPTAQDWGHFFGNIAQSIAAISTAGYFGTATVPVVTAVSEDVYIMRTVVLWVVLAMLSAVLIFSCLDIYRSKSRGLPFRAATFLAIANAVRGPWWDQELHGSCAAPEVAMQKRSSSSVRFGVDVNNPYHIGLLPTVLPIQRGTPYFGQLTSKLGILGREIVKELSSNPEEWSKIYALSRSKKEDFPKNVVQSHLDLCATPEEMARELQGVEADYVFFTAYLEQDTEAKASKVNGDMLDAFLKALVLNNSASKIKRIILVCGAKQYGVQHGRVKIPMQETDPWLPEDAPFAPNFYYRQQRILHAFCAAHPGISWVVTYPNEVIGFAKGNFMNFGTAVAIYAAVQRELDSNELVFPGAEDFYTRITMFSDARLHGQFCRWAALAPEAANLSFNVVNGDAASWQDLWPRVARYFSLHVPADQFTRPAPTASERKLAARTPFSLSAEAIGVATSSASGEQKQEQSHIRQRVDLVEWSRSGEVQEAWRRLAAREGLDGDALDRASWAFAGFAWGQDYDVVLSMSRARQLGWTGYVDSWDGFETVFRGLADAKVIPKQKW</sequence>
<protein>
    <recommendedName>
        <fullName evidence="3">PRISE-like Rossmann-fold domain-containing protein</fullName>
    </recommendedName>
</protein>
<evidence type="ECO:0000259" key="3">
    <source>
        <dbReference type="Pfam" id="PF22917"/>
    </source>
</evidence>
<reference evidence="4" key="1">
    <citation type="submission" date="2023-01" db="EMBL/GenBank/DDBJ databases">
        <title>Colletotrichum chrysophilum M932 genome sequence.</title>
        <authorList>
            <person name="Baroncelli R."/>
        </authorList>
    </citation>
    <scope>NUCLEOTIDE SEQUENCE</scope>
    <source>
        <strain evidence="4">M932</strain>
    </source>
</reference>
<feature type="transmembrane region" description="Helical" evidence="2">
    <location>
        <begin position="117"/>
        <end position="139"/>
    </location>
</feature>
<proteinExistence type="predicted"/>
<accession>A0AAD9AQT4</accession>
<dbReference type="PANTHER" id="PTHR32487">
    <property type="entry name" value="3-OXO-DELTA(4,5)-STEROID 5-BETA-REDUCTASE"/>
    <property type="match status" value="1"/>
</dbReference>
<feature type="transmembrane region" description="Helical" evidence="2">
    <location>
        <begin position="575"/>
        <end position="596"/>
    </location>
</feature>
<comment type="caution">
    <text evidence="4">The sequence shown here is derived from an EMBL/GenBank/DDBJ whole genome shotgun (WGS) entry which is preliminary data.</text>
</comment>
<dbReference type="Gene3D" id="3.40.50.720">
    <property type="entry name" value="NAD(P)-binding Rossmann-like Domain"/>
    <property type="match status" value="1"/>
</dbReference>
<gene>
    <name evidence="4" type="ORF">CCHR01_06446</name>
</gene>
<keyword evidence="5" id="KW-1185">Reference proteome</keyword>
<name>A0AAD9AQT4_9PEZI</name>
<evidence type="ECO:0000313" key="5">
    <source>
        <dbReference type="Proteomes" id="UP001243330"/>
    </source>
</evidence>